<sequence>MIGTAIGSSNSTPPWIPASSPAAARSESSSPDISPAACMCRIPSASAACQRLISPSTTDWAAADRRPVCPITMLSGQSVPCAR</sequence>
<evidence type="ECO:0000313" key="2">
    <source>
        <dbReference type="EMBL" id="MFD1372181.1"/>
    </source>
</evidence>
<dbReference type="RefSeq" id="WP_317796380.1">
    <property type="nucleotide sequence ID" value="NZ_AP028461.1"/>
</dbReference>
<protein>
    <submittedName>
        <fullName evidence="2">Uncharacterized protein</fullName>
    </submittedName>
</protein>
<feature type="compositionally biased region" description="Low complexity" evidence="1">
    <location>
        <begin position="11"/>
        <end position="31"/>
    </location>
</feature>
<dbReference type="Proteomes" id="UP001597183">
    <property type="component" value="Unassembled WGS sequence"/>
</dbReference>
<gene>
    <name evidence="2" type="ORF">ACFQ5G_43250</name>
</gene>
<name>A0ABW4ANG6_9ACTN</name>
<evidence type="ECO:0000256" key="1">
    <source>
        <dbReference type="SAM" id="MobiDB-lite"/>
    </source>
</evidence>
<comment type="caution">
    <text evidence="2">The sequence shown here is derived from an EMBL/GenBank/DDBJ whole genome shotgun (WGS) entry which is preliminary data.</text>
</comment>
<organism evidence="2 3">
    <name type="scientific">Actinoplanes sichuanensis</name>
    <dbReference type="NCBI Taxonomy" id="512349"/>
    <lineage>
        <taxon>Bacteria</taxon>
        <taxon>Bacillati</taxon>
        <taxon>Actinomycetota</taxon>
        <taxon>Actinomycetes</taxon>
        <taxon>Micromonosporales</taxon>
        <taxon>Micromonosporaceae</taxon>
        <taxon>Actinoplanes</taxon>
    </lineage>
</organism>
<feature type="compositionally biased region" description="Polar residues" evidence="1">
    <location>
        <begin position="1"/>
        <end position="10"/>
    </location>
</feature>
<feature type="region of interest" description="Disordered" evidence="1">
    <location>
        <begin position="1"/>
        <end position="34"/>
    </location>
</feature>
<dbReference type="EMBL" id="JBHTMK010000055">
    <property type="protein sequence ID" value="MFD1372181.1"/>
    <property type="molecule type" value="Genomic_DNA"/>
</dbReference>
<keyword evidence="3" id="KW-1185">Reference proteome</keyword>
<accession>A0ABW4ANG6</accession>
<reference evidence="3" key="1">
    <citation type="journal article" date="2019" name="Int. J. Syst. Evol. Microbiol.">
        <title>The Global Catalogue of Microorganisms (GCM) 10K type strain sequencing project: providing services to taxonomists for standard genome sequencing and annotation.</title>
        <authorList>
            <consortium name="The Broad Institute Genomics Platform"/>
            <consortium name="The Broad Institute Genome Sequencing Center for Infectious Disease"/>
            <person name="Wu L."/>
            <person name="Ma J."/>
        </authorList>
    </citation>
    <scope>NUCLEOTIDE SEQUENCE [LARGE SCALE GENOMIC DNA]</scope>
    <source>
        <strain evidence="3">CCM 7526</strain>
    </source>
</reference>
<evidence type="ECO:0000313" key="3">
    <source>
        <dbReference type="Proteomes" id="UP001597183"/>
    </source>
</evidence>
<proteinExistence type="predicted"/>